<dbReference type="EMBL" id="CP017111">
    <property type="protein sequence ID" value="AOO64999.1"/>
    <property type="molecule type" value="Genomic_DNA"/>
</dbReference>
<dbReference type="STRING" id="1193502.SHALO_1221"/>
<dbReference type="SUPFAM" id="SSF88723">
    <property type="entry name" value="PIN domain-like"/>
    <property type="match status" value="1"/>
</dbReference>
<dbReference type="KEGG" id="shal:SHALO_1221"/>
<dbReference type="Pfam" id="PF01850">
    <property type="entry name" value="PIN"/>
    <property type="match status" value="1"/>
</dbReference>
<accession>A0A1D7TJ01</accession>
<reference evidence="3" key="1">
    <citation type="submission" date="2016-08" db="EMBL/GenBank/DDBJ databases">
        <title>Complete genome sequence of the organohalide-respiring Epsilonproteobacterium Sulfurospirillum halorespirans.</title>
        <authorList>
            <person name="Goris T."/>
            <person name="Zimmermann J."/>
            <person name="Schenz B."/>
            <person name="Lemos M."/>
            <person name="Hackermueller J."/>
            <person name="Diekert G."/>
        </authorList>
    </citation>
    <scope>NUCLEOTIDE SEQUENCE [LARGE SCALE GENOMIC DNA]</scope>
    <source>
        <strain>DSM 13726</strain>
        <strain evidence="3">PCE-M2</strain>
    </source>
</reference>
<dbReference type="PATRIC" id="fig|1193502.14.peg.1239"/>
<proteinExistence type="predicted"/>
<evidence type="ECO:0000259" key="1">
    <source>
        <dbReference type="Pfam" id="PF01850"/>
    </source>
</evidence>
<dbReference type="Proteomes" id="UP000094609">
    <property type="component" value="Chromosome"/>
</dbReference>
<evidence type="ECO:0000313" key="3">
    <source>
        <dbReference type="Proteomes" id="UP000094609"/>
    </source>
</evidence>
<dbReference type="InterPro" id="IPR029060">
    <property type="entry name" value="PIN-like_dom_sf"/>
</dbReference>
<evidence type="ECO:0000313" key="2">
    <source>
        <dbReference type="EMBL" id="AOO64999.1"/>
    </source>
</evidence>
<dbReference type="RefSeq" id="WP_069477817.1">
    <property type="nucleotide sequence ID" value="NZ_CP017111.1"/>
</dbReference>
<gene>
    <name evidence="2" type="ORF">SHALO_1221</name>
</gene>
<feature type="domain" description="PIN" evidence="1">
    <location>
        <begin position="5"/>
        <end position="118"/>
    </location>
</feature>
<dbReference type="Gene3D" id="3.40.50.1010">
    <property type="entry name" value="5'-nuclease"/>
    <property type="match status" value="1"/>
</dbReference>
<dbReference type="PANTHER" id="PTHR36173">
    <property type="entry name" value="RIBONUCLEASE VAPC16-RELATED"/>
    <property type="match status" value="1"/>
</dbReference>
<name>A0A1D7TJ01_9BACT</name>
<dbReference type="PANTHER" id="PTHR36173:SF1">
    <property type="entry name" value="RIBONUCLEASE VAPC22"/>
    <property type="match status" value="1"/>
</dbReference>
<dbReference type="InterPro" id="IPR002716">
    <property type="entry name" value="PIN_dom"/>
</dbReference>
<organism evidence="2 3">
    <name type="scientific">Sulfurospirillum halorespirans DSM 13726</name>
    <dbReference type="NCBI Taxonomy" id="1193502"/>
    <lineage>
        <taxon>Bacteria</taxon>
        <taxon>Pseudomonadati</taxon>
        <taxon>Campylobacterota</taxon>
        <taxon>Epsilonproteobacteria</taxon>
        <taxon>Campylobacterales</taxon>
        <taxon>Sulfurospirillaceae</taxon>
        <taxon>Sulfurospirillum</taxon>
    </lineage>
</organism>
<dbReference type="InterPro" id="IPR052919">
    <property type="entry name" value="TA_system_RNase"/>
</dbReference>
<dbReference type="AlphaFoldDB" id="A0A1D7TJ01"/>
<sequence>MEALYLDTHIVVWLRQKELQKFSPKALEAIEQAGQLFVSPMVELELKFLHEIGRISETPYNILGDLGAMIGLKIDDHSFSEVIQKAMLIDWTRDPFDRIIVAHAMSQERKLLTKDEKILSYFQDAIRA</sequence>
<protein>
    <submittedName>
        <fullName evidence="2">Putative nuclease</fullName>
    </submittedName>
</protein>
<keyword evidence="3" id="KW-1185">Reference proteome</keyword>